<feature type="region of interest" description="Disordered" evidence="1">
    <location>
        <begin position="13"/>
        <end position="35"/>
    </location>
</feature>
<comment type="caution">
    <text evidence="4">The sequence shown here is derived from an EMBL/GenBank/DDBJ whole genome shotgun (WGS) entry which is preliminary data.</text>
</comment>
<dbReference type="Pfam" id="PF04542">
    <property type="entry name" value="Sigma70_r2"/>
    <property type="match status" value="1"/>
</dbReference>
<dbReference type="PANTHER" id="PTHR30173">
    <property type="entry name" value="SIGMA 19 FACTOR"/>
    <property type="match status" value="1"/>
</dbReference>
<dbReference type="GO" id="GO:0006352">
    <property type="term" value="P:DNA-templated transcription initiation"/>
    <property type="evidence" value="ECO:0007669"/>
    <property type="project" value="InterPro"/>
</dbReference>
<dbReference type="EMBL" id="JAKLJA010000003">
    <property type="protein sequence ID" value="MCG5072966.1"/>
    <property type="molecule type" value="Genomic_DNA"/>
</dbReference>
<dbReference type="Gene3D" id="1.10.10.10">
    <property type="entry name" value="Winged helix-like DNA-binding domain superfamily/Winged helix DNA-binding domain"/>
    <property type="match status" value="1"/>
</dbReference>
<evidence type="ECO:0000313" key="4">
    <source>
        <dbReference type="EMBL" id="MCG5072966.1"/>
    </source>
</evidence>
<dbReference type="InterPro" id="IPR013324">
    <property type="entry name" value="RNA_pol_sigma_r3/r4-like"/>
</dbReference>
<dbReference type="GO" id="GO:0003677">
    <property type="term" value="F:DNA binding"/>
    <property type="evidence" value="ECO:0007669"/>
    <property type="project" value="InterPro"/>
</dbReference>
<dbReference type="InterPro" id="IPR013249">
    <property type="entry name" value="RNA_pol_sigma70_r4_t2"/>
</dbReference>
<dbReference type="Proteomes" id="UP001139308">
    <property type="component" value="Unassembled WGS sequence"/>
</dbReference>
<dbReference type="GO" id="GO:0016987">
    <property type="term" value="F:sigma factor activity"/>
    <property type="evidence" value="ECO:0007669"/>
    <property type="project" value="InterPro"/>
</dbReference>
<dbReference type="PANTHER" id="PTHR30173:SF36">
    <property type="entry name" value="ECF RNA POLYMERASE SIGMA FACTOR SIGJ"/>
    <property type="match status" value="1"/>
</dbReference>
<proteinExistence type="predicted"/>
<accession>A0A9X1RNC4</accession>
<organism evidence="4 5">
    <name type="scientific">Paraburkholderia tagetis</name>
    <dbReference type="NCBI Taxonomy" id="2913261"/>
    <lineage>
        <taxon>Bacteria</taxon>
        <taxon>Pseudomonadati</taxon>
        <taxon>Pseudomonadota</taxon>
        <taxon>Betaproteobacteria</taxon>
        <taxon>Burkholderiales</taxon>
        <taxon>Burkholderiaceae</taxon>
        <taxon>Paraburkholderia</taxon>
    </lineage>
</organism>
<dbReference type="InterPro" id="IPR036388">
    <property type="entry name" value="WH-like_DNA-bd_sf"/>
</dbReference>
<dbReference type="RefSeq" id="WP_238462706.1">
    <property type="nucleotide sequence ID" value="NZ_JAKLJA010000003.1"/>
</dbReference>
<dbReference type="AlphaFoldDB" id="A0A9X1RNC4"/>
<evidence type="ECO:0000259" key="3">
    <source>
        <dbReference type="Pfam" id="PF08281"/>
    </source>
</evidence>
<dbReference type="NCBIfam" id="TIGR02937">
    <property type="entry name" value="sigma70-ECF"/>
    <property type="match status" value="1"/>
</dbReference>
<feature type="domain" description="RNA polymerase sigma factor 70 region 4 type 2" evidence="3">
    <location>
        <begin position="175"/>
        <end position="225"/>
    </location>
</feature>
<dbReference type="Pfam" id="PF08281">
    <property type="entry name" value="Sigma70_r4_2"/>
    <property type="match status" value="1"/>
</dbReference>
<sequence length="422" mass="43749">MTQVIDEIDVRDISDGQGVQDGRDAAQASAGVPRDGVREARCSTMALAASSDVQSDVQSGAQSGAWSEGRRAAVFDKERARLLALAVRVLGSRAEAEDVVQDAWFRWREADVQAVRVPQAWLATATVRLAIDRLRKQRRERAGEREAPGAVPWLDGIAPSAEEGGLRAARLADGLLMLLERLGPLEQAVFVLREAFDCDYAEIAALTGCTPVHCRQIVHRARVRLVREPAAKSVAPADAAQHALAVERLREVLHAQDRAGLMDLLGVTATALVVASTTVSAAASAAASAAVPRTGTVAASGVAHAPVRGLCAEMLALDGEPGIALVAEDGELAAWLHVGVAVDGRALPVVCVAATAGGSALQAANRAFGGRAVRALLAQIARAVASGGALGVSVQVTQATISASASWMPSPESAPVLLAQLD</sequence>
<reference evidence="4" key="1">
    <citation type="submission" date="2022-01" db="EMBL/GenBank/DDBJ databases">
        <title>Genome sequence and assembly of Parabukholderia sp. RG36.</title>
        <authorList>
            <person name="Chhetri G."/>
        </authorList>
    </citation>
    <scope>NUCLEOTIDE SEQUENCE</scope>
    <source>
        <strain evidence="4">RG36</strain>
    </source>
</reference>
<dbReference type="InterPro" id="IPR007627">
    <property type="entry name" value="RNA_pol_sigma70_r2"/>
</dbReference>
<keyword evidence="5" id="KW-1185">Reference proteome</keyword>
<gene>
    <name evidence="4" type="ORF">L5014_06235</name>
</gene>
<dbReference type="Gene3D" id="1.10.1740.10">
    <property type="match status" value="1"/>
</dbReference>
<dbReference type="SUPFAM" id="SSF88659">
    <property type="entry name" value="Sigma3 and sigma4 domains of RNA polymerase sigma factors"/>
    <property type="match status" value="1"/>
</dbReference>
<dbReference type="InterPro" id="IPR052704">
    <property type="entry name" value="ECF_Sigma-70_Domain"/>
</dbReference>
<name>A0A9X1RNC4_9BURK</name>
<dbReference type="SUPFAM" id="SSF88946">
    <property type="entry name" value="Sigma2 domain of RNA polymerase sigma factors"/>
    <property type="match status" value="1"/>
</dbReference>
<dbReference type="InterPro" id="IPR014284">
    <property type="entry name" value="RNA_pol_sigma-70_dom"/>
</dbReference>
<evidence type="ECO:0000313" key="5">
    <source>
        <dbReference type="Proteomes" id="UP001139308"/>
    </source>
</evidence>
<evidence type="ECO:0000256" key="1">
    <source>
        <dbReference type="SAM" id="MobiDB-lite"/>
    </source>
</evidence>
<dbReference type="InterPro" id="IPR013325">
    <property type="entry name" value="RNA_pol_sigma_r2"/>
</dbReference>
<protein>
    <submittedName>
        <fullName evidence="4">Sigma-70 family RNA polymerase sigma factor</fullName>
    </submittedName>
</protein>
<feature type="domain" description="RNA polymerase sigma-70 region 2" evidence="2">
    <location>
        <begin position="75"/>
        <end position="139"/>
    </location>
</feature>
<evidence type="ECO:0000259" key="2">
    <source>
        <dbReference type="Pfam" id="PF04542"/>
    </source>
</evidence>